<dbReference type="Pfam" id="PF06439">
    <property type="entry name" value="3keto-disac_hyd"/>
    <property type="match status" value="1"/>
</dbReference>
<accession>A0A645F1K5</accession>
<comment type="caution">
    <text evidence="2">The sequence shown here is derived from an EMBL/GenBank/DDBJ whole genome shotgun (WGS) entry which is preliminary data.</text>
</comment>
<protein>
    <recommendedName>
        <fullName evidence="1">3-keto-alpha-glucoside-1,2-lyase/3-keto-2-hydroxy-glucal hydratase domain-containing protein</fullName>
    </recommendedName>
</protein>
<evidence type="ECO:0000313" key="2">
    <source>
        <dbReference type="EMBL" id="MPN07640.1"/>
    </source>
</evidence>
<organism evidence="2">
    <name type="scientific">bioreactor metagenome</name>
    <dbReference type="NCBI Taxonomy" id="1076179"/>
    <lineage>
        <taxon>unclassified sequences</taxon>
        <taxon>metagenomes</taxon>
        <taxon>ecological metagenomes</taxon>
    </lineage>
</organism>
<name>A0A645F1K5_9ZZZZ</name>
<dbReference type="InterPro" id="IPR010496">
    <property type="entry name" value="AL/BT2_dom"/>
</dbReference>
<feature type="domain" description="3-keto-alpha-glucoside-1,2-lyase/3-keto-2-hydroxy-glucal hydratase" evidence="1">
    <location>
        <begin position="15"/>
        <end position="185"/>
    </location>
</feature>
<proteinExistence type="predicted"/>
<sequence>MMGASCGLAAEPMLESLLKGDSLSAWKVPEPNPFWRLDKGVLAGENDEGLKGNVIYTKQAYKDFVLELETRWTGDVDSGVMLRKPELQLQFGTSRSLKKDMTCSFYTGGQEKYPEAGRAQSVEGLLKTGEWNHVRLEARGDRFKVWLNQKLVTDYQNTKYPGEAPVGLQIHPGVKMKVEFRNVRIAPLE</sequence>
<dbReference type="Gene3D" id="2.60.120.560">
    <property type="entry name" value="Exo-inulinase, domain 1"/>
    <property type="match status" value="1"/>
</dbReference>
<dbReference type="EMBL" id="VSSQ01053640">
    <property type="protein sequence ID" value="MPN07640.1"/>
    <property type="molecule type" value="Genomic_DNA"/>
</dbReference>
<evidence type="ECO:0000259" key="1">
    <source>
        <dbReference type="Pfam" id="PF06439"/>
    </source>
</evidence>
<gene>
    <name evidence="2" type="ORF">SDC9_154911</name>
</gene>
<reference evidence="2" key="1">
    <citation type="submission" date="2019-08" db="EMBL/GenBank/DDBJ databases">
        <authorList>
            <person name="Kucharzyk K."/>
            <person name="Murdoch R.W."/>
            <person name="Higgins S."/>
            <person name="Loffler F."/>
        </authorList>
    </citation>
    <scope>NUCLEOTIDE SEQUENCE</scope>
</reference>
<dbReference type="AlphaFoldDB" id="A0A645F1K5"/>
<dbReference type="GO" id="GO:0016787">
    <property type="term" value="F:hydrolase activity"/>
    <property type="evidence" value="ECO:0007669"/>
    <property type="project" value="InterPro"/>
</dbReference>